<keyword evidence="3" id="KW-1185">Reference proteome</keyword>
<feature type="non-terminal residue" evidence="2">
    <location>
        <position position="1"/>
    </location>
</feature>
<dbReference type="PANTHER" id="PTHR28159">
    <property type="entry name" value="TRAFFICKING PROTEIN PARTICLE COMPLEX II-SPECIFIC SUBUNIT 65"/>
    <property type="match status" value="1"/>
</dbReference>
<name>A0A9N9ICY7_9GLOM</name>
<sequence length="208" mass="22984">AITNGILSGGRAPTSSRPAEIEVGDGIVVSFLVNSKVVTGKPFTINAFFVNRSKHIRRFTVVVPNKKRPNEKAIKNISIPPSVKLQTSTELLMNGSHSNQSEPFMEEADFLRKFLEHETPDSDIVCLENNVRIGPLNPSTCESISLHFIAIKDSMHVIDLVQLVDNDTGFITNLRNVLEIYVSKCPDINKENGIVTTTNESMEIEVHG</sequence>
<evidence type="ECO:0000313" key="2">
    <source>
        <dbReference type="EMBL" id="CAG8730810.1"/>
    </source>
</evidence>
<evidence type="ECO:0000313" key="3">
    <source>
        <dbReference type="Proteomes" id="UP000789342"/>
    </source>
</evidence>
<dbReference type="AlphaFoldDB" id="A0A9N9ICY7"/>
<dbReference type="InterPro" id="IPR055420">
    <property type="entry name" value="IgD3_Trs65"/>
</dbReference>
<feature type="domain" description="Trafficking protein particle complex II-specific subunit 65 IgD3" evidence="1">
    <location>
        <begin position="24"/>
        <end position="182"/>
    </location>
</feature>
<dbReference type="GO" id="GO:0006891">
    <property type="term" value="P:intra-Golgi vesicle-mediated transport"/>
    <property type="evidence" value="ECO:0007669"/>
    <property type="project" value="InterPro"/>
</dbReference>
<dbReference type="Pfam" id="PF12735">
    <property type="entry name" value="IgD3_Trs65"/>
    <property type="match status" value="1"/>
</dbReference>
<dbReference type="EMBL" id="CAJVPV010026148">
    <property type="protein sequence ID" value="CAG8730810.1"/>
    <property type="molecule type" value="Genomic_DNA"/>
</dbReference>
<dbReference type="Proteomes" id="UP000789342">
    <property type="component" value="Unassembled WGS sequence"/>
</dbReference>
<gene>
    <name evidence="2" type="ORF">AMORRO_LOCUS14003</name>
</gene>
<evidence type="ECO:0000259" key="1">
    <source>
        <dbReference type="Pfam" id="PF12735"/>
    </source>
</evidence>
<dbReference type="InterPro" id="IPR024662">
    <property type="entry name" value="Trs65"/>
</dbReference>
<dbReference type="GO" id="GO:1990071">
    <property type="term" value="C:TRAPPII protein complex"/>
    <property type="evidence" value="ECO:0007669"/>
    <property type="project" value="InterPro"/>
</dbReference>
<protein>
    <submittedName>
        <fullName evidence="2">12234_t:CDS:1</fullName>
    </submittedName>
</protein>
<organism evidence="2 3">
    <name type="scientific">Acaulospora morrowiae</name>
    <dbReference type="NCBI Taxonomy" id="94023"/>
    <lineage>
        <taxon>Eukaryota</taxon>
        <taxon>Fungi</taxon>
        <taxon>Fungi incertae sedis</taxon>
        <taxon>Mucoromycota</taxon>
        <taxon>Glomeromycotina</taxon>
        <taxon>Glomeromycetes</taxon>
        <taxon>Diversisporales</taxon>
        <taxon>Acaulosporaceae</taxon>
        <taxon>Acaulospora</taxon>
    </lineage>
</organism>
<comment type="caution">
    <text evidence="2">The sequence shown here is derived from an EMBL/GenBank/DDBJ whole genome shotgun (WGS) entry which is preliminary data.</text>
</comment>
<accession>A0A9N9ICY7</accession>
<dbReference type="OrthoDB" id="538223at2759"/>
<dbReference type="PANTHER" id="PTHR28159:SF1">
    <property type="entry name" value="TRAFFICKING PROTEIN PARTICLE COMPLEX II-SPECIFIC SUBUNIT 65"/>
    <property type="match status" value="1"/>
</dbReference>
<proteinExistence type="predicted"/>
<dbReference type="GO" id="GO:0005802">
    <property type="term" value="C:trans-Golgi network"/>
    <property type="evidence" value="ECO:0007669"/>
    <property type="project" value="TreeGrafter"/>
</dbReference>
<reference evidence="2" key="1">
    <citation type="submission" date="2021-06" db="EMBL/GenBank/DDBJ databases">
        <authorList>
            <person name="Kallberg Y."/>
            <person name="Tangrot J."/>
            <person name="Rosling A."/>
        </authorList>
    </citation>
    <scope>NUCLEOTIDE SEQUENCE</scope>
    <source>
        <strain evidence="2">CL551</strain>
    </source>
</reference>